<proteinExistence type="predicted"/>
<evidence type="ECO:0000313" key="2">
    <source>
        <dbReference type="Proteomes" id="UP000249661"/>
    </source>
</evidence>
<dbReference type="EMBL" id="KZ825036">
    <property type="protein sequence ID" value="RAH63744.1"/>
    <property type="molecule type" value="Genomic_DNA"/>
</dbReference>
<protein>
    <submittedName>
        <fullName evidence="1">Zn(II)2Cys6 transcription factor</fullName>
    </submittedName>
</protein>
<keyword evidence="2" id="KW-1185">Reference proteome</keyword>
<sequence length="707" mass="79681">MDPSPLARRRDRRAAPRSRTTTACARCQKRKIRCDGVVPVCGGCQRARVDCIEGWNVRDISRSHVEELEIRIEWLESIIQEHLPHIDLSKFDSGHLNHPRSSEYGVSTNSATFQTPVPQTAHTRDGWNPARDVTDQLGLVSVNAGADLRYLGPSSGLFFTRFVLTGLERRAEITRESPPASKNDQFVPAELLDIQPKDLPSDLKQARWLTQAYFQAVHLQFPFLHRPTHLELLEKAYSGVDVTPIDHFQIFMVLAIGATIRSRQAKVLLSAEGYCASAILHLDAVFHQSSLRGVQCMLLLQMYTINNPTSGISLWTLHYNSLAAVMELGLHRNAQGSAFTEFDQEMRTRAFWCVYMMDRYLSTLLGRSIGLIDEQCDLRLPREINDEALKPNQEVSAPATGARTDMSSAIHLFKLARFNAEIKCVLYCVDRNYPPYTQPAITDVNEWQEDMLNRLRQWKSSIPCHPPDSPACYLNDLLEIKYYELVMLVVRPSPLFNHPSRSLIRQCFHCALECIRLYRKLYVNSMLHYNWMNVQSLFLCVVTIFYCVWAPDGVGDETDLDTVLHALKSASDILSATGEYWLEAKRSRDVLDGITRATVRRFARSLARAGQSSPSHPGGDIHRSPGDQRIAGLNSLDTGAYAAGIGQAEQVLFDPYYVPTQQPAATSELLSFFAGLQSDTTLDWWNLPWDLPGGMGDMMQNMVSGGQ</sequence>
<accession>A0ACD1GQV3</accession>
<dbReference type="Proteomes" id="UP000249661">
    <property type="component" value="Unassembled WGS sequence"/>
</dbReference>
<reference evidence="1" key="1">
    <citation type="submission" date="2018-02" db="EMBL/GenBank/DDBJ databases">
        <title>The genomes of Aspergillus section Nigri reveals drivers in fungal speciation.</title>
        <authorList>
            <consortium name="DOE Joint Genome Institute"/>
            <person name="Vesth T.C."/>
            <person name="Nybo J."/>
            <person name="Theobald S."/>
            <person name="Brandl J."/>
            <person name="Frisvad J.C."/>
            <person name="Nielsen K.F."/>
            <person name="Lyhne E.K."/>
            <person name="Kogle M.E."/>
            <person name="Kuo A."/>
            <person name="Riley R."/>
            <person name="Clum A."/>
            <person name="Nolan M."/>
            <person name="Lipzen A."/>
            <person name="Salamov A."/>
            <person name="Henrissat B."/>
            <person name="Wiebenga A."/>
            <person name="De vries R.P."/>
            <person name="Grigoriev I.V."/>
            <person name="Mortensen U.H."/>
            <person name="Andersen M.R."/>
            <person name="Baker S.E."/>
        </authorList>
    </citation>
    <scope>NUCLEOTIDE SEQUENCE</scope>
    <source>
        <strain evidence="1">CBS 121060</strain>
    </source>
</reference>
<evidence type="ECO:0000313" key="1">
    <source>
        <dbReference type="EMBL" id="RAH63744.1"/>
    </source>
</evidence>
<gene>
    <name evidence="1" type="ORF">BO66DRAFT_337952</name>
</gene>
<organism evidence="1 2">
    <name type="scientific">Aspergillus aculeatinus CBS 121060</name>
    <dbReference type="NCBI Taxonomy" id="1448322"/>
    <lineage>
        <taxon>Eukaryota</taxon>
        <taxon>Fungi</taxon>
        <taxon>Dikarya</taxon>
        <taxon>Ascomycota</taxon>
        <taxon>Pezizomycotina</taxon>
        <taxon>Eurotiomycetes</taxon>
        <taxon>Eurotiomycetidae</taxon>
        <taxon>Eurotiales</taxon>
        <taxon>Aspergillaceae</taxon>
        <taxon>Aspergillus</taxon>
        <taxon>Aspergillus subgen. Circumdati</taxon>
    </lineage>
</organism>
<name>A0ACD1GQV3_9EURO</name>